<organism evidence="1 2">
    <name type="scientific">Acer negundo</name>
    <name type="common">Box elder</name>
    <dbReference type="NCBI Taxonomy" id="4023"/>
    <lineage>
        <taxon>Eukaryota</taxon>
        <taxon>Viridiplantae</taxon>
        <taxon>Streptophyta</taxon>
        <taxon>Embryophyta</taxon>
        <taxon>Tracheophyta</taxon>
        <taxon>Spermatophyta</taxon>
        <taxon>Magnoliopsida</taxon>
        <taxon>eudicotyledons</taxon>
        <taxon>Gunneridae</taxon>
        <taxon>Pentapetalae</taxon>
        <taxon>rosids</taxon>
        <taxon>malvids</taxon>
        <taxon>Sapindales</taxon>
        <taxon>Sapindaceae</taxon>
        <taxon>Hippocastanoideae</taxon>
        <taxon>Acereae</taxon>
        <taxon>Acer</taxon>
    </lineage>
</organism>
<evidence type="ECO:0000313" key="1">
    <source>
        <dbReference type="EMBL" id="KAI9194475.1"/>
    </source>
</evidence>
<dbReference type="Proteomes" id="UP001064489">
    <property type="component" value="Chromosome 1"/>
</dbReference>
<reference evidence="1" key="1">
    <citation type="journal article" date="2022" name="Plant J.">
        <title>Strategies of tolerance reflected in two North American maple genomes.</title>
        <authorList>
            <person name="McEvoy S.L."/>
            <person name="Sezen U.U."/>
            <person name="Trouern-Trend A."/>
            <person name="McMahon S.M."/>
            <person name="Schaberg P.G."/>
            <person name="Yang J."/>
            <person name="Wegrzyn J.L."/>
            <person name="Swenson N.G."/>
        </authorList>
    </citation>
    <scope>NUCLEOTIDE SEQUENCE</scope>
    <source>
        <strain evidence="1">91603</strain>
    </source>
</reference>
<evidence type="ECO:0000313" key="2">
    <source>
        <dbReference type="Proteomes" id="UP001064489"/>
    </source>
</evidence>
<reference evidence="1" key="2">
    <citation type="submission" date="2023-02" db="EMBL/GenBank/DDBJ databases">
        <authorList>
            <person name="Swenson N.G."/>
            <person name="Wegrzyn J.L."/>
            <person name="Mcevoy S.L."/>
        </authorList>
    </citation>
    <scope>NUCLEOTIDE SEQUENCE</scope>
    <source>
        <strain evidence="1">91603</strain>
        <tissue evidence="1">Leaf</tissue>
    </source>
</reference>
<comment type="caution">
    <text evidence="1">The sequence shown here is derived from an EMBL/GenBank/DDBJ whole genome shotgun (WGS) entry which is preliminary data.</text>
</comment>
<protein>
    <submittedName>
        <fullName evidence="1">Uncharacterized protein</fullName>
    </submittedName>
</protein>
<accession>A0AAD5JCK7</accession>
<dbReference type="EMBL" id="JAJSOW010000003">
    <property type="protein sequence ID" value="KAI9194475.1"/>
    <property type="molecule type" value="Genomic_DNA"/>
</dbReference>
<dbReference type="AlphaFoldDB" id="A0AAD5JCK7"/>
<sequence length="155" mass="17108">MLVGGVILDESILFQVRGGAGVLVRKLHRSNIPTAICYGLDLSAHKVSELKRMGVEYSCECFLLNAFMDDAVNQISTAWSDVGGSILYHVSHNKDSFRKLNCHWLVIVVGVEGVRACDNSTVLYINKLEELPLTICRLNKKAIGDAQIVGYIMKP</sequence>
<proteinExistence type="predicted"/>
<gene>
    <name evidence="1" type="ORF">LWI28_006353</name>
</gene>
<name>A0AAD5JCK7_ACENE</name>
<keyword evidence="2" id="KW-1185">Reference proteome</keyword>